<sequence>MKKIILSVLMLLSLSTFSQASSQPVMKITDINGVTHQITGTDQGLNIKGLEGKIVFIEFFGHRCPPCLASIPHLIDLQKKYKDKLAIISVEVQGLNNAQLKQFAKEKGMNYIVVSDEKAGNFTNYIGQRAQWRGSIPFMVALDRKGNVQFVQAGMLPEASLVELIRQLDAIK</sequence>
<dbReference type="CDD" id="cd02966">
    <property type="entry name" value="TlpA_like_family"/>
    <property type="match status" value="1"/>
</dbReference>
<dbReference type="RefSeq" id="WP_046551564.1">
    <property type="nucleotide sequence ID" value="NZ_CP011308.1"/>
</dbReference>
<dbReference type="InterPro" id="IPR013766">
    <property type="entry name" value="Thioredoxin_domain"/>
</dbReference>
<organism evidence="3 4">
    <name type="scientific">Sulfurovum lithotrophicum</name>
    <dbReference type="NCBI Taxonomy" id="206403"/>
    <lineage>
        <taxon>Bacteria</taxon>
        <taxon>Pseudomonadati</taxon>
        <taxon>Campylobacterota</taxon>
        <taxon>Epsilonproteobacteria</taxon>
        <taxon>Campylobacterales</taxon>
        <taxon>Sulfurovaceae</taxon>
        <taxon>Sulfurovum</taxon>
    </lineage>
</organism>
<dbReference type="InterPro" id="IPR036249">
    <property type="entry name" value="Thioredoxin-like_sf"/>
</dbReference>
<dbReference type="KEGG" id="slh:YH65_08995"/>
<evidence type="ECO:0000313" key="3">
    <source>
        <dbReference type="EMBL" id="AKF25492.1"/>
    </source>
</evidence>
<keyword evidence="4" id="KW-1185">Reference proteome</keyword>
<evidence type="ECO:0000313" key="4">
    <source>
        <dbReference type="Proteomes" id="UP000034444"/>
    </source>
</evidence>
<dbReference type="InterPro" id="IPR050553">
    <property type="entry name" value="Thioredoxin_ResA/DsbE_sf"/>
</dbReference>
<dbReference type="EMBL" id="CP011308">
    <property type="protein sequence ID" value="AKF25492.1"/>
    <property type="molecule type" value="Genomic_DNA"/>
</dbReference>
<dbReference type="PROSITE" id="PS51352">
    <property type="entry name" value="THIOREDOXIN_2"/>
    <property type="match status" value="1"/>
</dbReference>
<dbReference type="PANTHER" id="PTHR42852:SF17">
    <property type="entry name" value="THIOREDOXIN-LIKE PROTEIN HI_1115"/>
    <property type="match status" value="1"/>
</dbReference>
<feature type="chain" id="PRO_5031448876" evidence="1">
    <location>
        <begin position="21"/>
        <end position="172"/>
    </location>
</feature>
<reference evidence="4" key="2">
    <citation type="journal article" date="2017" name="Stand. Genomic Sci.">
        <title>Complete genome sequence of the sulfur-oxidizing chemolithoautotrophic Sulfurovum lithotrophicum 42BKTT.</title>
        <authorList>
            <person name="Jeon W."/>
            <person name="Priscilla L."/>
            <person name="Park G."/>
            <person name="Lee H."/>
            <person name="Lee N."/>
            <person name="Lee D."/>
            <person name="Kwon H."/>
            <person name="Ahn I."/>
            <person name="Lee C."/>
            <person name="Lee H."/>
            <person name="Ahn J."/>
        </authorList>
    </citation>
    <scope>NUCLEOTIDE SEQUENCE [LARGE SCALE GENOMIC DNA]</scope>
    <source>
        <strain evidence="4">ATCC BAA-797 / 42BKT</strain>
    </source>
</reference>
<dbReference type="OrthoDB" id="9813820at2"/>
<dbReference type="AlphaFoldDB" id="A0A7U4RR66"/>
<keyword evidence="1" id="KW-0732">Signal</keyword>
<dbReference type="SUPFAM" id="SSF52833">
    <property type="entry name" value="Thioredoxin-like"/>
    <property type="match status" value="1"/>
</dbReference>
<gene>
    <name evidence="3" type="ORF">YH65_08995</name>
</gene>
<feature type="signal peptide" evidence="1">
    <location>
        <begin position="1"/>
        <end position="20"/>
    </location>
</feature>
<name>A0A7U4RR66_9BACT</name>
<reference evidence="3 4" key="1">
    <citation type="submission" date="2015-04" db="EMBL/GenBank/DDBJ databases">
        <title>Complete genome sequence of Sulfurovum lithotrophicum ATCC BAA-797T.</title>
        <authorList>
            <person name="Ahn J."/>
            <person name="Park G."/>
            <person name="Jeon W."/>
            <person name="Jang Y."/>
            <person name="Jang M."/>
            <person name="Lee H."/>
            <person name="Lee H."/>
        </authorList>
    </citation>
    <scope>NUCLEOTIDE SEQUENCE [LARGE SCALE GENOMIC DNA]</scope>
    <source>
        <strain evidence="4">ATCC BAA-797 / 42BKT</strain>
    </source>
</reference>
<dbReference type="Proteomes" id="UP000034444">
    <property type="component" value="Chromosome"/>
</dbReference>
<proteinExistence type="predicted"/>
<feature type="domain" description="Thioredoxin" evidence="2">
    <location>
        <begin position="17"/>
        <end position="170"/>
    </location>
</feature>
<accession>A0A7U4RR66</accession>
<dbReference type="PANTHER" id="PTHR42852">
    <property type="entry name" value="THIOL:DISULFIDE INTERCHANGE PROTEIN DSBE"/>
    <property type="match status" value="1"/>
</dbReference>
<protein>
    <submittedName>
        <fullName evidence="3">Thioredoxin</fullName>
    </submittedName>
</protein>
<evidence type="ECO:0000259" key="2">
    <source>
        <dbReference type="PROSITE" id="PS51352"/>
    </source>
</evidence>
<dbReference type="GO" id="GO:0016491">
    <property type="term" value="F:oxidoreductase activity"/>
    <property type="evidence" value="ECO:0007669"/>
    <property type="project" value="InterPro"/>
</dbReference>
<evidence type="ECO:0000256" key="1">
    <source>
        <dbReference type="SAM" id="SignalP"/>
    </source>
</evidence>
<dbReference type="Pfam" id="PF08534">
    <property type="entry name" value="Redoxin"/>
    <property type="match status" value="1"/>
</dbReference>
<dbReference type="InterPro" id="IPR013740">
    <property type="entry name" value="Redoxin"/>
</dbReference>
<dbReference type="Gene3D" id="3.40.30.10">
    <property type="entry name" value="Glutaredoxin"/>
    <property type="match status" value="1"/>
</dbReference>